<dbReference type="PANTHER" id="PTHR23077">
    <property type="entry name" value="AAA-FAMILY ATPASE"/>
    <property type="match status" value="1"/>
</dbReference>
<dbReference type="EMBL" id="MH511701">
    <property type="protein sequence ID" value="QIA46801.1"/>
    <property type="molecule type" value="Genomic_DNA"/>
</dbReference>
<dbReference type="InterPro" id="IPR027417">
    <property type="entry name" value="P-loop_NTPase"/>
</dbReference>
<gene>
    <name evidence="4" type="primary">ftsH</name>
</gene>
<keyword evidence="2" id="KW-0472">Membrane</keyword>
<dbReference type="GO" id="GO:0016887">
    <property type="term" value="F:ATP hydrolysis activity"/>
    <property type="evidence" value="ECO:0007669"/>
    <property type="project" value="InterPro"/>
</dbReference>
<organism evidence="4">
    <name type="scientific">Pandorina morum</name>
    <name type="common">Freshwater green alga</name>
    <name type="synonym">Volvox morum</name>
    <dbReference type="NCBI Taxonomy" id="33099"/>
    <lineage>
        <taxon>Eukaryota</taxon>
        <taxon>Viridiplantae</taxon>
        <taxon>Chlorophyta</taxon>
        <taxon>core chlorophytes</taxon>
        <taxon>Chlorophyceae</taxon>
        <taxon>CS clade</taxon>
        <taxon>Chlamydomonadales</taxon>
        <taxon>Volvocaceae</taxon>
        <taxon>Pandorina</taxon>
    </lineage>
</organism>
<dbReference type="GO" id="GO:0051301">
    <property type="term" value="P:cell division"/>
    <property type="evidence" value="ECO:0007669"/>
    <property type="project" value="UniProtKB-KW"/>
</dbReference>
<name>A0A6C0RUK0_PANMO</name>
<dbReference type="SUPFAM" id="SSF52540">
    <property type="entry name" value="P-loop containing nucleoside triphosphate hydrolases"/>
    <property type="match status" value="1"/>
</dbReference>
<feature type="region of interest" description="Disordered" evidence="1">
    <location>
        <begin position="932"/>
        <end position="957"/>
    </location>
</feature>
<geneLocation type="plastid" evidence="4"/>
<dbReference type="PANTHER" id="PTHR23077:SF117">
    <property type="entry name" value="AAA+ ATPASE DOMAIN-CONTAINING PROTEIN"/>
    <property type="match status" value="1"/>
</dbReference>
<dbReference type="Gene3D" id="3.40.50.300">
    <property type="entry name" value="P-loop containing nucleotide triphosphate hydrolases"/>
    <property type="match status" value="1"/>
</dbReference>
<feature type="domain" description="ATPase AAA-type core" evidence="3">
    <location>
        <begin position="2397"/>
        <end position="2445"/>
    </location>
</feature>
<dbReference type="InterPro" id="IPR050168">
    <property type="entry name" value="AAA_ATPase_domain"/>
</dbReference>
<feature type="compositionally biased region" description="Polar residues" evidence="1">
    <location>
        <begin position="135"/>
        <end position="149"/>
    </location>
</feature>
<keyword evidence="4" id="KW-0934">Plastid</keyword>
<evidence type="ECO:0000256" key="1">
    <source>
        <dbReference type="SAM" id="MobiDB-lite"/>
    </source>
</evidence>
<accession>A0A6C0RUK0</accession>
<keyword evidence="4" id="KW-0131">Cell cycle</keyword>
<dbReference type="InterPro" id="IPR003959">
    <property type="entry name" value="ATPase_AAA_core"/>
</dbReference>
<feature type="transmembrane region" description="Helical" evidence="2">
    <location>
        <begin position="1432"/>
        <end position="1451"/>
    </location>
</feature>
<reference evidence="4" key="1">
    <citation type="journal article" date="2019" name="Front. Microbiol.">
        <title>Evolutionary Analysis of Unicellular Species in Chlamydomonadales Through Chloroplast Genome Comparison With the Colonial Volvocine Algae.</title>
        <authorList>
            <person name="Hu Y."/>
            <person name="Xing W."/>
            <person name="Song H."/>
            <person name="Zhu H."/>
            <person name="Liu G."/>
            <person name="Hu Z."/>
        </authorList>
    </citation>
    <scope>NUCLEOTIDE SEQUENCE</scope>
    <source>
        <strain evidence="4">137pm</strain>
    </source>
</reference>
<proteinExistence type="predicted"/>
<evidence type="ECO:0000313" key="4">
    <source>
        <dbReference type="EMBL" id="QIA46801.1"/>
    </source>
</evidence>
<evidence type="ECO:0000259" key="3">
    <source>
        <dbReference type="Pfam" id="PF00004"/>
    </source>
</evidence>
<keyword evidence="2" id="KW-0812">Transmembrane</keyword>
<keyword evidence="2" id="KW-1133">Transmembrane helix</keyword>
<dbReference type="Pfam" id="PF00004">
    <property type="entry name" value="AAA"/>
    <property type="match status" value="1"/>
</dbReference>
<feature type="region of interest" description="Disordered" evidence="1">
    <location>
        <begin position="130"/>
        <end position="149"/>
    </location>
</feature>
<sequence length="3142" mass="360934">MFNKLFTSNNCILLFAKYDSFLFSGRKRSMTPLRPPLRGGRTCCCAAAGAYSYSNLKSKIIKKEIPCFAAIRLKDFLKNYNTEKLFTNYKVFNKNQNSKLFQQSKKSLALTMNYKIPFELRINKTVFNRPEAEPTSRNQPVAAAQQQEDGQNRRILNFKIFATRREASLWLPPQAVRKTSKEVLVSAAAAQQQQENRRTVACGVSHKLASKTYVVENQLGCFFKKNQEKKTSRCCTAAGKRKSKAKNFFEKLQKSQTTFDNANIIFSSTCCCAAATGSSFLSKPQVCSHQTWLKPFFWPSHKQASLKTNYNFLQSLLTKYLETKLRQKNDRSNNYNQKTTLMQKKTEQHKVFVQKSVRINYSHNFNKSFLTYWLIPVTGFAFTLINNKGLTLLYAPAAAQQQDSNYNSLSAWLPTQAVKLDLQTSKYKNNFVLIKSTFNNLYTQILFKVNSYENLLNNVPVAAAQQQKTPKTSFSGFELRKNQKNRAKLSKITSLYPSNAPHFNALRAAEGVVGGVRSSKNTNWPAASQQREPLKNKNNYVMQPLDQLQFLNNYLNFVKSEKSLNLLKLKIIKLKKYDVRYSKSNNMLLLLLRSSSRTPLTSYYEGSRWCAAAGQIEFLELLTPPTSWGAYVAKPQEGSKAVACLSKIQKIKINKPLFFTVDKVNGAPHQEELKQLLKKNVLSFFKKAKLLRTEKQDTNTNVQNRFLSLNFCCAAARKNKLENKTKILSLFIEKNKKKILAKHVSAAAAQQLKLPSNASHFNALRSAEGVVGGVCGEGTRSSKNTIWPAAAQQQQPFFNNTKTAKHTQATNYFVIVKNPTRHISFTPSNTDSLTKKQTARDLFPEEKALKSVLNLYQDSVDLKKSLEPVAAAQQQQQTNTMEPSASAGQKLKPFLKKQSHFLNTNKALSISFEHQKMLKKTTDNLKNFIPAAAQQRQGQNQKKRRAKKQKLETRRQKKRGRFFPRPIWLRNSMFLNFLNKRQLTSTHNKNKMQSKRTTFFISGFKKSSHEKMDLSLLRSSRNRPKTEVLTKKNAAPLRHTCRPLFLNKNLLKKEPVAAAQQQERFNSLKNNILKFLLEITKKKVMSKNKTILLLRSSLLINQQQTFLKIKKNHQAEGRTKLHNLKINKNYFNFNEEKTNNTQINQKQKNSPYLNFWIWAYNSTIDNNKPEAEPFFIWLLPTALKASTIKPLQSLDLKNNLRAENNHFYYFWPAAATPQPLVLCKKQLTAPKKIKSTILRIHWALNKTNTSMITDYSKRYNLWATQKLRNQSKNNKTKSLEKQFITNWTTVKLFPLYPAAAAQQQEEPHIKKKELQLRPVQYKKLSLFSKKIKTKLRNKKQKLDYLTTLFFNNKSLKLKEFKIFKNKNLNTVFNTNPITPSQPLKSSFAIFNTITTNTTLQKDRPTAYFLMSCLILLHLCALITLVSISQVRCFVKFHVILITKLLNLYSTLIQNIVKTTFGRLNINFLTTDYTLQSRHTAEYLANARQKKVGKSPTNRLKAEQTRQGFRNRLPVFAKLFKKQGFFFNQRTSKESVAPAQQQEQVKKTAPIFYKSRAVHSSKSLDFNLFSKLNIVRSNITLINVVKIKDRLTDSKAAIKKEAREQQMVQSKLNHEFKQNSLKNQPQGMNQLNFLLLRSSYRFKYKINQIFFLIKQKINNFVKYYKNKILRLGFKVINIFQTIVRTISTFFEKPAEFTTTWIAFGFLVEWSSDLITIIPENIDSYIWSTFSKTVRIIPIKLFFDLNLEPLSKHLLIDSFFGVGFNKIPNMTSLSLLESPIKLKFAAAQQFAFEINNVFSGLKSAYWQNFLILPLSHLFQRRILFLFSTLKDILNQPDADLILRQQKGTLFWDIWADFLVTAADYYNVNVAALSAIKTEQNTLIEKLSKAPAALWFDQEFVQETTVNLRQDWKNPKLSSLPAAAQQREPAAALKYGWLNASLLGRSHNKFYSSCCAAAEGSFTNQSGSALNIYKTEAMQHLRLYQVSQTHNQPFSSYRFFNYKPVIINYRSKNKTKNQGNLDNRRARTFYTSNTKLEVGSSIPHKMLDRWTVNQFITYQTYKNFNNSNLDLFIDFHTPKTFLHIPTVKYNNILQQPIGALVCQIYSGLFTKQNSKNILLVKKEPVAAAQQQESTDYSVLLIQALAGETELKIITDNAHRYALVNRGFAIGIKLLRDVFFAIALNTPCIFLLEDLHAIGERRPMLISDFGEQQMSDGSFAKTSNFITAGKQEVHEKNQVVYQLTRHKITDFKKPFKGDYSLTIPTNLYSLDLFLKPPTQSTSNLSLISHNNLTLKNKIHITKENKKSLDHKEPVAAAQQQEAPFITVKRMKKTYLKPPSTSPFSVLLLKEEKKLKPNKIVEEISWAGLPYRVDETKLRTSYSVRSKVAMLAELSLSNISAKLDMITDLLVIIDSVRSNKGFVVFATTNLPHVLDPALRRPGRFDETICLQSSQSEAIANLNQTKPFSLWETMEIKNSTTIAALPSHERHSVFAQAVTSFRIPACGVSIAPSQSLELINTKTTNLLSSALNLTVNFKDFDTILTLKKRSLLLLRSSRSLKKEQMLLSAKQPQENFNYLSNSQTALIAYTKKLAQNIKKEQQQQQGAKHIKNKYLISHVDNAAAAQQQQGKLNTKEKNLIGFSKLQPIAYYLVGKIMLTYYIKKAPAAAEIKKKQKPQGYTKMAIPKQSSKALFLNIKSMNFLSIFGLKNKIILQLMAIFGGKISQYLSQPPKNPKLTSIYTKPPLQKMYNFDSNNKKKSQQQQEQNLYDIFDGNDTTIKLATSLMLSFIHKRYLYLKNLIVPKLLTFTDGMVLEEPPCPPFSNLSIQAKRFENYKRVFRDSFVGDKQSQRKGQISLIEKQLYYRPRFALLQKSQQLNKPFKELVAAAQQQEDTFTQQSATDWDNSYAGNISTKISEDVSMLENILETTTNINWYYQNIILKRHGQYLTNQWWNGQLAEHNPETVFLSDIDWRSSFIKKPVKKKSRPASQEKAAPILNTSFLKNQRGSSSYPAAAAQQREPSCGEATRSSSPYLDLLLDFPDTEQYYNPHRRRWLLNKGYWSFWFNFDQVYSEEIVTTWVLESIIQTYLYLNTNTELLDYVVSKFILVGLPLSVSIGKASPPSVFEYSKTETSFIKEVLFTTSFKRFN</sequence>
<dbReference type="GO" id="GO:0005524">
    <property type="term" value="F:ATP binding"/>
    <property type="evidence" value="ECO:0007669"/>
    <property type="project" value="InterPro"/>
</dbReference>
<keyword evidence="4" id="KW-0132">Cell division</keyword>
<protein>
    <submittedName>
        <fullName evidence="4">Cell division protein</fullName>
    </submittedName>
</protein>
<evidence type="ECO:0000256" key="2">
    <source>
        <dbReference type="SAM" id="Phobius"/>
    </source>
</evidence>
<feature type="transmembrane region" description="Helical" evidence="2">
    <location>
        <begin position="1406"/>
        <end position="1425"/>
    </location>
</feature>